<keyword evidence="2" id="KW-0732">Signal</keyword>
<dbReference type="AlphaFoldDB" id="A0A7K4M191"/>
<dbReference type="GO" id="GO:0030246">
    <property type="term" value="F:carbohydrate binding"/>
    <property type="evidence" value="ECO:0007669"/>
    <property type="project" value="UniProtKB-UniRule"/>
</dbReference>
<name>A0A7K4M191_9AVES</name>
<keyword evidence="4" id="KW-1015">Disulfide bond</keyword>
<keyword evidence="3 6" id="KW-0256">Endoplasmic reticulum</keyword>
<accession>A0A7K4M191</accession>
<protein>
    <recommendedName>
        <fullName evidence="6">Endoplasmic reticulum lectin</fullName>
    </recommendedName>
</protein>
<comment type="function">
    <text evidence="5">Probable lectin that binds selectively to improperly folded lumenal proteins. May function in endoplasmic reticulum quality control and endoplasmic reticulum-associated degradation (ERAD) of both non-glycosylated proteins and glycoproteins.</text>
</comment>
<dbReference type="Proteomes" id="UP000534426">
    <property type="component" value="Unassembled WGS sequence"/>
</dbReference>
<comment type="subcellular location">
    <subcellularLocation>
        <location evidence="1 6">Endoplasmic reticulum lumen</location>
    </subcellularLocation>
</comment>
<evidence type="ECO:0000259" key="7">
    <source>
        <dbReference type="PROSITE" id="PS51914"/>
    </source>
</evidence>
<dbReference type="InterPro" id="IPR045149">
    <property type="entry name" value="OS-9-like"/>
</dbReference>
<keyword evidence="9" id="KW-1185">Reference proteome</keyword>
<evidence type="ECO:0000313" key="9">
    <source>
        <dbReference type="Proteomes" id="UP000534426"/>
    </source>
</evidence>
<dbReference type="GO" id="GO:0005788">
    <property type="term" value="C:endoplasmic reticulum lumen"/>
    <property type="evidence" value="ECO:0007669"/>
    <property type="project" value="UniProtKB-SubCell"/>
</dbReference>
<keyword evidence="6" id="KW-0430">Lectin</keyword>
<proteinExistence type="inferred from homology"/>
<evidence type="ECO:0000256" key="6">
    <source>
        <dbReference type="RuleBase" id="RU369099"/>
    </source>
</evidence>
<dbReference type="GO" id="GO:0030970">
    <property type="term" value="P:retrograde protein transport, ER to cytosol"/>
    <property type="evidence" value="ECO:0007669"/>
    <property type="project" value="TreeGrafter"/>
</dbReference>
<dbReference type="InterPro" id="IPR009011">
    <property type="entry name" value="Man6P_isomerase_rcpt-bd_dom_sf"/>
</dbReference>
<organism evidence="8 9">
    <name type="scientific">Crypturellus undulatus</name>
    <dbReference type="NCBI Taxonomy" id="48396"/>
    <lineage>
        <taxon>Eukaryota</taxon>
        <taxon>Metazoa</taxon>
        <taxon>Chordata</taxon>
        <taxon>Craniata</taxon>
        <taxon>Vertebrata</taxon>
        <taxon>Euteleostomi</taxon>
        <taxon>Archelosauria</taxon>
        <taxon>Archosauria</taxon>
        <taxon>Dinosauria</taxon>
        <taxon>Saurischia</taxon>
        <taxon>Theropoda</taxon>
        <taxon>Coelurosauria</taxon>
        <taxon>Aves</taxon>
        <taxon>Palaeognathae</taxon>
        <taxon>Tinamiformes</taxon>
        <taxon>Tinamidae</taxon>
        <taxon>Crypturellus</taxon>
    </lineage>
</organism>
<evidence type="ECO:0000256" key="5">
    <source>
        <dbReference type="ARBA" id="ARBA00037585"/>
    </source>
</evidence>
<evidence type="ECO:0000256" key="3">
    <source>
        <dbReference type="ARBA" id="ARBA00022824"/>
    </source>
</evidence>
<feature type="non-terminal residue" evidence="8">
    <location>
        <position position="1"/>
    </location>
</feature>
<dbReference type="PANTHER" id="PTHR15414:SF0">
    <property type="entry name" value="ENDOPLASMIC RETICULUM LECTIN 1"/>
    <property type="match status" value="1"/>
</dbReference>
<comment type="function">
    <text evidence="6">Lectin involved in the quality control of the secretory pathway. As a member of the endoplasmic reticulum-associated degradation lumenal (ERAD-L) surveillance system, targets misfolded endoplasmic reticulum lumenal glycoproteins for degradation.</text>
</comment>
<dbReference type="GO" id="GO:0030968">
    <property type="term" value="P:endoplasmic reticulum unfolded protein response"/>
    <property type="evidence" value="ECO:0007669"/>
    <property type="project" value="UniProtKB-UniRule"/>
</dbReference>
<sequence length="74" mass="8394">KNIEEQMNLNYPVEMGNGTPCSLRQKLPRSSTVMYICPAEAKHKILSVAEIATCEYQVVILTPLLCSHPKCRFR</sequence>
<evidence type="ECO:0000256" key="1">
    <source>
        <dbReference type="ARBA" id="ARBA00004319"/>
    </source>
</evidence>
<dbReference type="SUPFAM" id="SSF50911">
    <property type="entry name" value="Mannose 6-phosphate receptor domain"/>
    <property type="match status" value="1"/>
</dbReference>
<dbReference type="PROSITE" id="PS51914">
    <property type="entry name" value="MRH"/>
    <property type="match status" value="1"/>
</dbReference>
<feature type="non-terminal residue" evidence="8">
    <location>
        <position position="74"/>
    </location>
</feature>
<comment type="caution">
    <text evidence="8">The sequence shown here is derived from an EMBL/GenBank/DDBJ whole genome shotgun (WGS) entry which is preliminary data.</text>
</comment>
<evidence type="ECO:0000256" key="2">
    <source>
        <dbReference type="ARBA" id="ARBA00022729"/>
    </source>
</evidence>
<dbReference type="InterPro" id="IPR044865">
    <property type="entry name" value="MRH_dom"/>
</dbReference>
<dbReference type="PANTHER" id="PTHR15414">
    <property type="entry name" value="OS-9-RELATED"/>
    <property type="match status" value="1"/>
</dbReference>
<evidence type="ECO:0000256" key="4">
    <source>
        <dbReference type="ARBA" id="ARBA00023157"/>
    </source>
</evidence>
<reference evidence="8 9" key="1">
    <citation type="submission" date="2019-09" db="EMBL/GenBank/DDBJ databases">
        <title>Bird 10,000 Genomes (B10K) Project - Family phase.</title>
        <authorList>
            <person name="Zhang G."/>
        </authorList>
    </citation>
    <scope>NUCLEOTIDE SEQUENCE [LARGE SCALE GENOMIC DNA]</scope>
    <source>
        <strain evidence="8">B10K-MSB-37135</strain>
        <tissue evidence="8">Heart</tissue>
    </source>
</reference>
<evidence type="ECO:0000313" key="8">
    <source>
        <dbReference type="EMBL" id="NWJ10711.1"/>
    </source>
</evidence>
<dbReference type="EMBL" id="VWPW01030830">
    <property type="protein sequence ID" value="NWJ10711.1"/>
    <property type="molecule type" value="Genomic_DNA"/>
</dbReference>
<feature type="domain" description="MRH" evidence="7">
    <location>
        <begin position="1"/>
        <end position="68"/>
    </location>
</feature>
<dbReference type="Gene3D" id="2.70.130.10">
    <property type="entry name" value="Mannose-6-phosphate receptor binding domain"/>
    <property type="match status" value="1"/>
</dbReference>
<comment type="similarity">
    <text evidence="6">Belongs to the OS-9 family.</text>
</comment>
<gene>
    <name evidence="8" type="primary">Erlec1</name>
    <name evidence="8" type="ORF">CRYUND_R15081</name>
</gene>